<dbReference type="Proteomes" id="UP000790709">
    <property type="component" value="Unassembled WGS sequence"/>
</dbReference>
<accession>A0ACB8B6L4</accession>
<proteinExistence type="predicted"/>
<name>A0ACB8B6L4_9AGAM</name>
<sequence length="493" mass="53995">MIVLDSNSNPKQQGVDSKSDPHTAGTSVGPSHQQPLLINTAASPPPPPPYNSQPSHPYYPYYPTPVQYRQSPAKRFWGAFAVALLIWALFVMFTNSFIEMSHGLRQRVYAQLSGDSEPGRPEPSDGIVHSCVGSGNWSEYHERPNWAWGYPHGAETSFELDVDSAALYLVSRGSRHSGGVNIVQSEVEGDKVGVNVRVGYYYEPALARATVCLLERRQGENGVGIFTPTWILDPHRDWKDNLKFEVTVTLPAGKDDEALNIKNFDAHTPLFSYNVGTFFDSVFFEKISIRTSNMPIKVGHVTTGVGSFQSSNAAIDGNFNTDTALTLVTSNARVTVAVDLLNRENARATELEVKTSNGLIDASVLLESSTGSGGSFKVSTTTSNSPLMLKFPSSPASSHLECTARTSNSHADVQMHAAFEGRFEVDTSNMWPSLQQRQDVEDPAHQGRRRVVDEVRRTKNHISGKVYWGNEGVGRNGGFVSVRTSNAMAKLTV</sequence>
<gene>
    <name evidence="1" type="ORF">BV22DRAFT_1198201</name>
</gene>
<keyword evidence="2" id="KW-1185">Reference proteome</keyword>
<dbReference type="EMBL" id="MU266526">
    <property type="protein sequence ID" value="KAH7921450.1"/>
    <property type="molecule type" value="Genomic_DNA"/>
</dbReference>
<protein>
    <submittedName>
        <fullName evidence="1">Uncharacterized protein</fullName>
    </submittedName>
</protein>
<evidence type="ECO:0000313" key="1">
    <source>
        <dbReference type="EMBL" id="KAH7921450.1"/>
    </source>
</evidence>
<comment type="caution">
    <text evidence="1">The sequence shown here is derived from an EMBL/GenBank/DDBJ whole genome shotgun (WGS) entry which is preliminary data.</text>
</comment>
<evidence type="ECO:0000313" key="2">
    <source>
        <dbReference type="Proteomes" id="UP000790709"/>
    </source>
</evidence>
<reference evidence="1" key="1">
    <citation type="journal article" date="2021" name="New Phytol.">
        <title>Evolutionary innovations through gain and loss of genes in the ectomycorrhizal Boletales.</title>
        <authorList>
            <person name="Wu G."/>
            <person name="Miyauchi S."/>
            <person name="Morin E."/>
            <person name="Kuo A."/>
            <person name="Drula E."/>
            <person name="Varga T."/>
            <person name="Kohler A."/>
            <person name="Feng B."/>
            <person name="Cao Y."/>
            <person name="Lipzen A."/>
            <person name="Daum C."/>
            <person name="Hundley H."/>
            <person name="Pangilinan J."/>
            <person name="Johnson J."/>
            <person name="Barry K."/>
            <person name="LaButti K."/>
            <person name="Ng V."/>
            <person name="Ahrendt S."/>
            <person name="Min B."/>
            <person name="Choi I.G."/>
            <person name="Park H."/>
            <person name="Plett J.M."/>
            <person name="Magnuson J."/>
            <person name="Spatafora J.W."/>
            <person name="Nagy L.G."/>
            <person name="Henrissat B."/>
            <person name="Grigoriev I.V."/>
            <person name="Yang Z.L."/>
            <person name="Xu J."/>
            <person name="Martin F.M."/>
        </authorList>
    </citation>
    <scope>NUCLEOTIDE SEQUENCE</scope>
    <source>
        <strain evidence="1">KUC20120723A-06</strain>
    </source>
</reference>
<organism evidence="1 2">
    <name type="scientific">Leucogyrophana mollusca</name>
    <dbReference type="NCBI Taxonomy" id="85980"/>
    <lineage>
        <taxon>Eukaryota</taxon>
        <taxon>Fungi</taxon>
        <taxon>Dikarya</taxon>
        <taxon>Basidiomycota</taxon>
        <taxon>Agaricomycotina</taxon>
        <taxon>Agaricomycetes</taxon>
        <taxon>Agaricomycetidae</taxon>
        <taxon>Boletales</taxon>
        <taxon>Boletales incertae sedis</taxon>
        <taxon>Leucogyrophana</taxon>
    </lineage>
</organism>